<evidence type="ECO:0000313" key="3">
    <source>
        <dbReference type="Proteomes" id="UP000008461"/>
    </source>
</evidence>
<name>F4KRZ5_HALH1</name>
<accession>F4KRZ5</accession>
<dbReference type="RefSeq" id="WP_013765623.1">
    <property type="nucleotide sequence ID" value="NC_015510.1"/>
</dbReference>
<dbReference type="GO" id="GO:0016788">
    <property type="term" value="F:hydrolase activity, acting on ester bonds"/>
    <property type="evidence" value="ECO:0007669"/>
    <property type="project" value="UniProtKB-ARBA"/>
</dbReference>
<dbReference type="Gene3D" id="3.40.50.1110">
    <property type="entry name" value="SGNH hydrolase"/>
    <property type="match status" value="2"/>
</dbReference>
<dbReference type="EMBL" id="CP002691">
    <property type="protein sequence ID" value="AEE51082.1"/>
    <property type="molecule type" value="Genomic_DNA"/>
</dbReference>
<evidence type="ECO:0000313" key="2">
    <source>
        <dbReference type="EMBL" id="AEE51082.1"/>
    </source>
</evidence>
<dbReference type="OrthoDB" id="9810515at2"/>
<keyword evidence="1" id="KW-0472">Membrane</keyword>
<evidence type="ECO:0000256" key="1">
    <source>
        <dbReference type="SAM" id="Phobius"/>
    </source>
</evidence>
<keyword evidence="3" id="KW-1185">Reference proteome</keyword>
<reference key="2">
    <citation type="submission" date="2011-04" db="EMBL/GenBank/DDBJ databases">
        <title>Complete sequence of chromosome of Haliscomenobacter hydrossis DSM 1100.</title>
        <authorList>
            <consortium name="US DOE Joint Genome Institute (JGI-PGF)"/>
            <person name="Lucas S."/>
            <person name="Han J."/>
            <person name="Lapidus A."/>
            <person name="Bruce D."/>
            <person name="Goodwin L."/>
            <person name="Pitluck S."/>
            <person name="Peters L."/>
            <person name="Kyrpides N."/>
            <person name="Mavromatis K."/>
            <person name="Ivanova N."/>
            <person name="Ovchinnikova G."/>
            <person name="Pagani I."/>
            <person name="Daligault H."/>
            <person name="Detter J.C."/>
            <person name="Han C."/>
            <person name="Land M."/>
            <person name="Hauser L."/>
            <person name="Markowitz V."/>
            <person name="Cheng J.-F."/>
            <person name="Hugenholtz P."/>
            <person name="Woyke T."/>
            <person name="Wu D."/>
            <person name="Verbarg S."/>
            <person name="Frueling A."/>
            <person name="Brambilla E."/>
            <person name="Klenk H.-P."/>
            <person name="Eisen J.A."/>
        </authorList>
    </citation>
    <scope>NUCLEOTIDE SEQUENCE</scope>
    <source>
        <strain>DSM 1100</strain>
    </source>
</reference>
<dbReference type="Proteomes" id="UP000008461">
    <property type="component" value="Chromosome"/>
</dbReference>
<protein>
    <recommendedName>
        <fullName evidence="4">SGNH hydrolase-type esterase domain-containing protein</fullName>
    </recommendedName>
</protein>
<organism evidence="2 3">
    <name type="scientific">Haliscomenobacter hydrossis (strain ATCC 27775 / DSM 1100 / LMG 10767 / O)</name>
    <dbReference type="NCBI Taxonomy" id="760192"/>
    <lineage>
        <taxon>Bacteria</taxon>
        <taxon>Pseudomonadati</taxon>
        <taxon>Bacteroidota</taxon>
        <taxon>Saprospiria</taxon>
        <taxon>Saprospirales</taxon>
        <taxon>Haliscomenobacteraceae</taxon>
        <taxon>Haliscomenobacter</taxon>
    </lineage>
</organism>
<sequence>MEKNAFSRAWWMVVLAAVFLLAYPYLHDRVPFLKDKLRAYNFYESLRNTQPKNKKNKAVKAKAKAPVPVVVNPPTEVQISAYAADNQFHGLTFLTPFFEKLRQKKGQIRIAYYGDSSIEGDLICQTFRDSLQKRFGGQGVGFVGISNPIPGFRQSVRLSFSNTWQRKTVIDKDPGRFPFGISGENFRALYPRPAPPDTTQAPPVLDTAPAPKPIVVNHWSEWGGSKSFFGTRTFSLARLFYGQPLKDSLVHAKGKIRTSYNGRSREIPLEGSDRLNSVVIADSLTSRVRVDFKVPGTLPLYGVSLETPAGIIVDNFSLRGNSGRSLMRIEADDLTAFQQVLDYDLIIFQYGLNVLNAKLQDYSWYTREINQVIAHFQKAMPGVPILIVGPSDKSIKSGAIMHSDPSVYRITEAQRQSAMDKSCGFFSFYEAMGGEDSMVEWVERRRPKLANLDYTHFNSNGAKVAGNYLLTFLLGGLNEYELAYQKRAL</sequence>
<dbReference type="SUPFAM" id="SSF52266">
    <property type="entry name" value="SGNH hydrolase"/>
    <property type="match status" value="1"/>
</dbReference>
<dbReference type="STRING" id="760192.Halhy_3222"/>
<dbReference type="KEGG" id="hhy:Halhy_3222"/>
<keyword evidence="1" id="KW-1133">Transmembrane helix</keyword>
<dbReference type="eggNOG" id="COG2755">
    <property type="taxonomic scope" value="Bacteria"/>
</dbReference>
<evidence type="ECO:0008006" key="4">
    <source>
        <dbReference type="Google" id="ProtNLM"/>
    </source>
</evidence>
<keyword evidence="1" id="KW-0812">Transmembrane</keyword>
<reference evidence="2 3" key="1">
    <citation type="journal article" date="2011" name="Stand. Genomic Sci.">
        <title>Complete genome sequence of Haliscomenobacter hydrossis type strain (O).</title>
        <authorList>
            <consortium name="US DOE Joint Genome Institute (JGI-PGF)"/>
            <person name="Daligault H."/>
            <person name="Lapidus A."/>
            <person name="Zeytun A."/>
            <person name="Nolan M."/>
            <person name="Lucas S."/>
            <person name="Del Rio T.G."/>
            <person name="Tice H."/>
            <person name="Cheng J.F."/>
            <person name="Tapia R."/>
            <person name="Han C."/>
            <person name="Goodwin L."/>
            <person name="Pitluck S."/>
            <person name="Liolios K."/>
            <person name="Pagani I."/>
            <person name="Ivanova N."/>
            <person name="Huntemann M."/>
            <person name="Mavromatis K."/>
            <person name="Mikhailova N."/>
            <person name="Pati A."/>
            <person name="Chen A."/>
            <person name="Palaniappan K."/>
            <person name="Land M."/>
            <person name="Hauser L."/>
            <person name="Brambilla E.M."/>
            <person name="Rohde M."/>
            <person name="Verbarg S."/>
            <person name="Goker M."/>
            <person name="Bristow J."/>
            <person name="Eisen J.A."/>
            <person name="Markowitz V."/>
            <person name="Hugenholtz P."/>
            <person name="Kyrpides N.C."/>
            <person name="Klenk H.P."/>
            <person name="Woyke T."/>
        </authorList>
    </citation>
    <scope>NUCLEOTIDE SEQUENCE [LARGE SCALE GENOMIC DNA]</scope>
    <source>
        <strain evidence="3">ATCC 27775 / DSM 1100 / LMG 10767 / O</strain>
    </source>
</reference>
<gene>
    <name evidence="2" type="ordered locus">Halhy_3222</name>
</gene>
<proteinExistence type="predicted"/>
<dbReference type="AlphaFoldDB" id="F4KRZ5"/>
<dbReference type="InterPro" id="IPR036514">
    <property type="entry name" value="SGNH_hydro_sf"/>
</dbReference>
<dbReference type="HOGENOM" id="CLU_026488_0_0_10"/>
<feature type="transmembrane region" description="Helical" evidence="1">
    <location>
        <begin position="9"/>
        <end position="26"/>
    </location>
</feature>